<keyword evidence="3" id="KW-1185">Reference proteome</keyword>
<dbReference type="SUPFAM" id="SSF53474">
    <property type="entry name" value="alpha/beta-Hydrolases"/>
    <property type="match status" value="1"/>
</dbReference>
<protein>
    <submittedName>
        <fullName evidence="4">AB hydrolase-1 domain-containing protein</fullName>
    </submittedName>
</protein>
<keyword evidence="1" id="KW-0812">Transmembrane</keyword>
<proteinExistence type="predicted"/>
<name>A0A0K0FVL8_STRVS</name>
<feature type="transmembrane region" description="Helical" evidence="1">
    <location>
        <begin position="12"/>
        <end position="42"/>
    </location>
</feature>
<dbReference type="GO" id="GO:0005789">
    <property type="term" value="C:endoplasmic reticulum membrane"/>
    <property type="evidence" value="ECO:0007669"/>
    <property type="project" value="TreeGrafter"/>
</dbReference>
<reference evidence="3" key="1">
    <citation type="submission" date="2014-07" db="EMBL/GenBank/DDBJ databases">
        <authorList>
            <person name="Martin A.A"/>
            <person name="De Silva N."/>
        </authorList>
    </citation>
    <scope>NUCLEOTIDE SEQUENCE</scope>
</reference>
<reference evidence="4" key="2">
    <citation type="submission" date="2015-08" db="UniProtKB">
        <authorList>
            <consortium name="WormBaseParasite"/>
        </authorList>
    </citation>
    <scope>IDENTIFICATION</scope>
</reference>
<evidence type="ECO:0000313" key="3">
    <source>
        <dbReference type="Proteomes" id="UP000035680"/>
    </source>
</evidence>
<dbReference type="GO" id="GO:0006660">
    <property type="term" value="P:phosphatidylserine catabolic process"/>
    <property type="evidence" value="ECO:0007669"/>
    <property type="project" value="TreeGrafter"/>
</dbReference>
<keyword evidence="1" id="KW-0472">Membrane</keyword>
<dbReference type="Pfam" id="PF00561">
    <property type="entry name" value="Abhydrolase_1"/>
    <property type="match status" value="1"/>
</dbReference>
<dbReference type="Gene3D" id="3.40.50.1820">
    <property type="entry name" value="alpha/beta hydrolase"/>
    <property type="match status" value="1"/>
</dbReference>
<keyword evidence="1" id="KW-1133">Transmembrane helix</keyword>
<evidence type="ECO:0000256" key="1">
    <source>
        <dbReference type="SAM" id="Phobius"/>
    </source>
</evidence>
<dbReference type="Proteomes" id="UP000035680">
    <property type="component" value="Unassembled WGS sequence"/>
</dbReference>
<dbReference type="GO" id="GO:0047372">
    <property type="term" value="F:monoacylglycerol lipase activity"/>
    <property type="evidence" value="ECO:0007669"/>
    <property type="project" value="TreeGrafter"/>
</dbReference>
<dbReference type="WBParaSite" id="SVE_1638500.1">
    <property type="protein sequence ID" value="SVE_1638500.1"/>
    <property type="gene ID" value="SVE_1638500"/>
</dbReference>
<dbReference type="PANTHER" id="PTHR12277:SF194">
    <property type="entry name" value="FI04476P"/>
    <property type="match status" value="1"/>
</dbReference>
<dbReference type="PANTHER" id="PTHR12277">
    <property type="entry name" value="ALPHA/BETA HYDROLASE DOMAIN-CONTAINING PROTEIN"/>
    <property type="match status" value="1"/>
</dbReference>
<dbReference type="GO" id="GO:0052651">
    <property type="term" value="P:monoacylglycerol catabolic process"/>
    <property type="evidence" value="ECO:0007669"/>
    <property type="project" value="TreeGrafter"/>
</dbReference>
<dbReference type="ESTHER" id="9bila-a0a0k0fvl8">
    <property type="family name" value="ABHD12-PHARC"/>
</dbReference>
<dbReference type="GO" id="GO:0004622">
    <property type="term" value="F:phosphatidylcholine lysophospholipase activity"/>
    <property type="evidence" value="ECO:0007669"/>
    <property type="project" value="TreeGrafter"/>
</dbReference>
<dbReference type="STRING" id="75913.A0A0K0FVL8"/>
<dbReference type="InterPro" id="IPR029058">
    <property type="entry name" value="AB_hydrolase_fold"/>
</dbReference>
<evidence type="ECO:0000313" key="4">
    <source>
        <dbReference type="WBParaSite" id="SVE_1638500.1"/>
    </source>
</evidence>
<evidence type="ECO:0000259" key="2">
    <source>
        <dbReference type="Pfam" id="PF00561"/>
    </source>
</evidence>
<organism evidence="3 4">
    <name type="scientific">Strongyloides venezuelensis</name>
    <name type="common">Threadworm</name>
    <dbReference type="NCBI Taxonomy" id="75913"/>
    <lineage>
        <taxon>Eukaryota</taxon>
        <taxon>Metazoa</taxon>
        <taxon>Ecdysozoa</taxon>
        <taxon>Nematoda</taxon>
        <taxon>Chromadorea</taxon>
        <taxon>Rhabditida</taxon>
        <taxon>Tylenchina</taxon>
        <taxon>Panagrolaimomorpha</taxon>
        <taxon>Strongyloidoidea</taxon>
        <taxon>Strongyloididae</taxon>
        <taxon>Strongyloides</taxon>
    </lineage>
</organism>
<dbReference type="InterPro" id="IPR000073">
    <property type="entry name" value="AB_hydrolase_1"/>
</dbReference>
<feature type="domain" description="AB hydrolase-1" evidence="2">
    <location>
        <begin position="118"/>
        <end position="201"/>
    </location>
</feature>
<sequence length="334" mass="38603">MKNSEHSLLRKILTKTAVLFSIPLIFIYVVFPLLFILFPYFMQHIFFLNFLRNPFQQYNDLSQHGINSMGINFYLKNGLESKLGVWHILPQSLSNKYHGKNLTLEEFEDLLKLEDYKVFLYLHGNTFDRTTPHRCALYNVLSSADFHVIAFDYRGYGDSTGRPTDEGLASDAVTVYKHLLKFANGRIYVWGHSMGTGVACNSMKKMSKAGIPPKGIILESPFNNLRDVILNHPLSKPFKWIPFQEQLFIGNLKKSGLIMDSDKHIKEIDAPILILHAEDDHVIPWQLGEKLHQSAIKAGKQSQYIKFESRHQFKHKFLYRANEIPDLVKKFVQS</sequence>
<dbReference type="AlphaFoldDB" id="A0A0K0FVL8"/>
<accession>A0A0K0FVL8</accession>